<sequence>MIKEDEGYFFGLGAFETIAVEYGKPVWADRHLRRLAEALIFLGIARTGGEIGKALGTALEEPRLRHGRYALKLTISEQNILTTIRPNPYDRQTAESAFVAAYSSVHRNETSPLVFRKTLNYGDCILEKRRAAARGVDEPVFLNTRGEITEGAVSNVFFVRDGSIVTPPVSCGLLPGIAREVLMERCEIREEILRPEDAAACEEMFLTNSLMGAMPVRRLGSHTFSGTETGMRLARELRELNSETFGASSGGAVASSSGGSAGAPSMMRD</sequence>
<dbReference type="PROSITE" id="PS00770">
    <property type="entry name" value="AA_TRANSFER_CLASS_4"/>
    <property type="match status" value="1"/>
</dbReference>
<dbReference type="Proteomes" id="UP000187404">
    <property type="component" value="Unassembled WGS sequence"/>
</dbReference>
<dbReference type="STRING" id="1261640.BHK98_09535"/>
<dbReference type="RefSeq" id="WP_075713763.1">
    <property type="nucleotide sequence ID" value="NZ_MJIE01000001.1"/>
</dbReference>
<evidence type="ECO:0000256" key="6">
    <source>
        <dbReference type="SAM" id="MobiDB-lite"/>
    </source>
</evidence>
<evidence type="ECO:0000256" key="2">
    <source>
        <dbReference type="ARBA" id="ARBA00009320"/>
    </source>
</evidence>
<name>A0A1Q9JJA8_9FIRM</name>
<dbReference type="SUPFAM" id="SSF56752">
    <property type="entry name" value="D-aminoacid aminotransferase-like PLP-dependent enzymes"/>
    <property type="match status" value="1"/>
</dbReference>
<dbReference type="GO" id="GO:0046394">
    <property type="term" value="P:carboxylic acid biosynthetic process"/>
    <property type="evidence" value="ECO:0007669"/>
    <property type="project" value="UniProtKB-ARBA"/>
</dbReference>
<proteinExistence type="inferred from homology"/>
<dbReference type="FunFam" id="3.20.10.10:FF:000002">
    <property type="entry name" value="D-alanine aminotransferase"/>
    <property type="match status" value="1"/>
</dbReference>
<comment type="similarity">
    <text evidence="2 4">Belongs to the class-IV pyridoxal-phosphate-dependent aminotransferase family.</text>
</comment>
<dbReference type="InterPro" id="IPR001544">
    <property type="entry name" value="Aminotrans_IV"/>
</dbReference>
<dbReference type="Gene3D" id="3.20.10.10">
    <property type="entry name" value="D-amino Acid Aminotransferase, subunit A, domain 2"/>
    <property type="match status" value="1"/>
</dbReference>
<keyword evidence="8" id="KW-1185">Reference proteome</keyword>
<dbReference type="OrthoDB" id="9805628at2"/>
<gene>
    <name evidence="7" type="ORF">BHK98_09535</name>
</gene>
<keyword evidence="3 5" id="KW-0663">Pyridoxal phosphate</keyword>
<dbReference type="InterPro" id="IPR036038">
    <property type="entry name" value="Aminotransferase-like"/>
</dbReference>
<evidence type="ECO:0000256" key="4">
    <source>
        <dbReference type="RuleBase" id="RU004106"/>
    </source>
</evidence>
<comment type="cofactor">
    <cofactor evidence="1 5">
        <name>pyridoxal 5'-phosphate</name>
        <dbReference type="ChEBI" id="CHEBI:597326"/>
    </cofactor>
</comment>
<accession>A0A1Q9JJA8</accession>
<evidence type="ECO:0000256" key="3">
    <source>
        <dbReference type="ARBA" id="ARBA00022898"/>
    </source>
</evidence>
<dbReference type="InterPro" id="IPR018300">
    <property type="entry name" value="Aminotrans_IV_CS"/>
</dbReference>
<dbReference type="PANTHER" id="PTHR42743">
    <property type="entry name" value="AMINO-ACID AMINOTRANSFERASE"/>
    <property type="match status" value="1"/>
</dbReference>
<dbReference type="InterPro" id="IPR043131">
    <property type="entry name" value="BCAT-like_N"/>
</dbReference>
<dbReference type="EMBL" id="MJIE01000001">
    <property type="protein sequence ID" value="OLR56286.1"/>
    <property type="molecule type" value="Genomic_DNA"/>
</dbReference>
<feature type="compositionally biased region" description="Low complexity" evidence="6">
    <location>
        <begin position="248"/>
        <end position="258"/>
    </location>
</feature>
<dbReference type="GO" id="GO:0008652">
    <property type="term" value="P:amino acid biosynthetic process"/>
    <property type="evidence" value="ECO:0007669"/>
    <property type="project" value="UniProtKB-ARBA"/>
</dbReference>
<dbReference type="GO" id="GO:0003824">
    <property type="term" value="F:catalytic activity"/>
    <property type="evidence" value="ECO:0007669"/>
    <property type="project" value="InterPro"/>
</dbReference>
<feature type="region of interest" description="Disordered" evidence="6">
    <location>
        <begin position="248"/>
        <end position="269"/>
    </location>
</feature>
<dbReference type="InterPro" id="IPR043132">
    <property type="entry name" value="BCAT-like_C"/>
</dbReference>
<dbReference type="Pfam" id="PF01063">
    <property type="entry name" value="Aminotran_4"/>
    <property type="match status" value="1"/>
</dbReference>
<evidence type="ECO:0000256" key="1">
    <source>
        <dbReference type="ARBA" id="ARBA00001933"/>
    </source>
</evidence>
<dbReference type="Gene3D" id="3.30.470.10">
    <property type="match status" value="1"/>
</dbReference>
<dbReference type="GO" id="GO:0005829">
    <property type="term" value="C:cytosol"/>
    <property type="evidence" value="ECO:0007669"/>
    <property type="project" value="TreeGrafter"/>
</dbReference>
<organism evidence="7 8">
    <name type="scientific">Hornefia porci</name>
    <dbReference type="NCBI Taxonomy" id="2652292"/>
    <lineage>
        <taxon>Bacteria</taxon>
        <taxon>Bacillati</taxon>
        <taxon>Bacillota</taxon>
        <taxon>Clostridia</taxon>
        <taxon>Peptostreptococcales</taxon>
        <taxon>Anaerovoracaceae</taxon>
        <taxon>Hornefia</taxon>
    </lineage>
</organism>
<reference evidence="7 8" key="1">
    <citation type="journal article" date="2016" name="Appl. Environ. Microbiol.">
        <title>Function and Phylogeny of Bacterial Butyryl Coenzyme A:Acetate Transferases and Their Diversity in the Proximal Colon of Swine.</title>
        <authorList>
            <person name="Trachsel J."/>
            <person name="Bayles D.O."/>
            <person name="Looft T."/>
            <person name="Levine U.Y."/>
            <person name="Allen H.K."/>
        </authorList>
    </citation>
    <scope>NUCLEOTIDE SEQUENCE [LARGE SCALE GENOMIC DNA]</scope>
    <source>
        <strain evidence="7 8">68-3-10</strain>
    </source>
</reference>
<evidence type="ECO:0008006" key="9">
    <source>
        <dbReference type="Google" id="ProtNLM"/>
    </source>
</evidence>
<evidence type="ECO:0000313" key="8">
    <source>
        <dbReference type="Proteomes" id="UP000187404"/>
    </source>
</evidence>
<evidence type="ECO:0000256" key="5">
    <source>
        <dbReference type="RuleBase" id="RU004516"/>
    </source>
</evidence>
<dbReference type="PANTHER" id="PTHR42743:SF11">
    <property type="entry name" value="AMINODEOXYCHORISMATE LYASE"/>
    <property type="match status" value="1"/>
</dbReference>
<protein>
    <recommendedName>
        <fullName evidence="9">Branched-chain-amino-acid aminotransferase</fullName>
    </recommendedName>
</protein>
<evidence type="ECO:0000313" key="7">
    <source>
        <dbReference type="EMBL" id="OLR56286.1"/>
    </source>
</evidence>
<dbReference type="InterPro" id="IPR050571">
    <property type="entry name" value="Class-IV_PLP-Dep_Aminotrnsfr"/>
</dbReference>
<dbReference type="AlphaFoldDB" id="A0A1Q9JJA8"/>
<comment type="caution">
    <text evidence="7">The sequence shown here is derived from an EMBL/GenBank/DDBJ whole genome shotgun (WGS) entry which is preliminary data.</text>
</comment>